<name>A0AAW2EUB2_9HYME</name>
<keyword evidence="2" id="KW-1185">Reference proteome</keyword>
<proteinExistence type="predicted"/>
<protein>
    <submittedName>
        <fullName evidence="1">Uncharacterized protein</fullName>
    </submittedName>
</protein>
<reference evidence="1 2" key="1">
    <citation type="submission" date="2023-03" db="EMBL/GenBank/DDBJ databases">
        <title>High recombination rates correlate with genetic variation in Cardiocondyla obscurior ants.</title>
        <authorList>
            <person name="Errbii M."/>
        </authorList>
    </citation>
    <scope>NUCLEOTIDE SEQUENCE [LARGE SCALE GENOMIC DNA]</scope>
    <source>
        <strain evidence="1">Alpha-2009</strain>
        <tissue evidence="1">Whole body</tissue>
    </source>
</reference>
<organism evidence="1 2">
    <name type="scientific">Cardiocondyla obscurior</name>
    <dbReference type="NCBI Taxonomy" id="286306"/>
    <lineage>
        <taxon>Eukaryota</taxon>
        <taxon>Metazoa</taxon>
        <taxon>Ecdysozoa</taxon>
        <taxon>Arthropoda</taxon>
        <taxon>Hexapoda</taxon>
        <taxon>Insecta</taxon>
        <taxon>Pterygota</taxon>
        <taxon>Neoptera</taxon>
        <taxon>Endopterygota</taxon>
        <taxon>Hymenoptera</taxon>
        <taxon>Apocrita</taxon>
        <taxon>Aculeata</taxon>
        <taxon>Formicoidea</taxon>
        <taxon>Formicidae</taxon>
        <taxon>Myrmicinae</taxon>
        <taxon>Cardiocondyla</taxon>
    </lineage>
</organism>
<sequence>MRYAKSSFAFNQHRHALSGVIRAFIPAVFPREQVFAIREIFTRTPVGTRLGKRLYVPAARRINKIDNVYFFRPAAAIN</sequence>
<evidence type="ECO:0000313" key="1">
    <source>
        <dbReference type="EMBL" id="KAL0106742.1"/>
    </source>
</evidence>
<dbReference type="AlphaFoldDB" id="A0AAW2EUB2"/>
<evidence type="ECO:0000313" key="2">
    <source>
        <dbReference type="Proteomes" id="UP001430953"/>
    </source>
</evidence>
<dbReference type="EMBL" id="JADYXP020000017">
    <property type="protein sequence ID" value="KAL0106742.1"/>
    <property type="molecule type" value="Genomic_DNA"/>
</dbReference>
<gene>
    <name evidence="1" type="ORF">PUN28_015349</name>
</gene>
<accession>A0AAW2EUB2</accession>
<comment type="caution">
    <text evidence="1">The sequence shown here is derived from an EMBL/GenBank/DDBJ whole genome shotgun (WGS) entry which is preliminary data.</text>
</comment>
<dbReference type="Proteomes" id="UP001430953">
    <property type="component" value="Unassembled WGS sequence"/>
</dbReference>